<organism evidence="2 3">
    <name type="scientific">Gymnopilus dilepis</name>
    <dbReference type="NCBI Taxonomy" id="231916"/>
    <lineage>
        <taxon>Eukaryota</taxon>
        <taxon>Fungi</taxon>
        <taxon>Dikarya</taxon>
        <taxon>Basidiomycota</taxon>
        <taxon>Agaricomycotina</taxon>
        <taxon>Agaricomycetes</taxon>
        <taxon>Agaricomycetidae</taxon>
        <taxon>Agaricales</taxon>
        <taxon>Agaricineae</taxon>
        <taxon>Hymenogastraceae</taxon>
        <taxon>Gymnopilus</taxon>
    </lineage>
</organism>
<evidence type="ECO:0000313" key="3">
    <source>
        <dbReference type="Proteomes" id="UP000284706"/>
    </source>
</evidence>
<sequence>MSDGTGDACAFICGGCCEPPLFHFTFGRSLIQEAGTGIVFFSALTSWSGTQALGANGCCSKNRNAGCCGGCCSDKFDEDAFDAQVKKDLEKTRDPNAKGKETTPATPMTEQPQSTEEMTLPNPYGGQPRATDEISLPNPHDST</sequence>
<name>A0A409XZD0_9AGAR</name>
<accession>A0A409XZD0</accession>
<protein>
    <submittedName>
        <fullName evidence="2">Uncharacterized protein</fullName>
    </submittedName>
</protein>
<dbReference type="AlphaFoldDB" id="A0A409XZD0"/>
<proteinExistence type="predicted"/>
<reference evidence="2 3" key="1">
    <citation type="journal article" date="2018" name="Evol. Lett.">
        <title>Horizontal gene cluster transfer increased hallucinogenic mushroom diversity.</title>
        <authorList>
            <person name="Reynolds H.T."/>
            <person name="Vijayakumar V."/>
            <person name="Gluck-Thaler E."/>
            <person name="Korotkin H.B."/>
            <person name="Matheny P.B."/>
            <person name="Slot J.C."/>
        </authorList>
    </citation>
    <scope>NUCLEOTIDE SEQUENCE [LARGE SCALE GENOMIC DNA]</scope>
    <source>
        <strain evidence="2 3">SRW20</strain>
    </source>
</reference>
<dbReference type="Proteomes" id="UP000284706">
    <property type="component" value="Unassembled WGS sequence"/>
</dbReference>
<evidence type="ECO:0000256" key="1">
    <source>
        <dbReference type="SAM" id="MobiDB-lite"/>
    </source>
</evidence>
<keyword evidence="3" id="KW-1185">Reference proteome</keyword>
<gene>
    <name evidence="2" type="ORF">CVT26_004705</name>
</gene>
<dbReference type="InParanoid" id="A0A409XZD0"/>
<feature type="compositionally biased region" description="Basic and acidic residues" evidence="1">
    <location>
        <begin position="87"/>
        <end position="101"/>
    </location>
</feature>
<dbReference type="OrthoDB" id="2608976at2759"/>
<comment type="caution">
    <text evidence="2">The sequence shown here is derived from an EMBL/GenBank/DDBJ whole genome shotgun (WGS) entry which is preliminary data.</text>
</comment>
<feature type="region of interest" description="Disordered" evidence="1">
    <location>
        <begin position="87"/>
        <end position="143"/>
    </location>
</feature>
<evidence type="ECO:0000313" key="2">
    <source>
        <dbReference type="EMBL" id="PPQ96073.1"/>
    </source>
</evidence>
<dbReference type="EMBL" id="NHYE01001397">
    <property type="protein sequence ID" value="PPQ96073.1"/>
    <property type="molecule type" value="Genomic_DNA"/>
</dbReference>
<feature type="compositionally biased region" description="Polar residues" evidence="1">
    <location>
        <begin position="103"/>
        <end position="117"/>
    </location>
</feature>